<organism evidence="1 2">
    <name type="scientific">Protea cynaroides</name>
    <dbReference type="NCBI Taxonomy" id="273540"/>
    <lineage>
        <taxon>Eukaryota</taxon>
        <taxon>Viridiplantae</taxon>
        <taxon>Streptophyta</taxon>
        <taxon>Embryophyta</taxon>
        <taxon>Tracheophyta</taxon>
        <taxon>Spermatophyta</taxon>
        <taxon>Magnoliopsida</taxon>
        <taxon>Proteales</taxon>
        <taxon>Proteaceae</taxon>
        <taxon>Protea</taxon>
    </lineage>
</organism>
<keyword evidence="2" id="KW-1185">Reference proteome</keyword>
<name>A0A9Q0R0B9_9MAGN</name>
<evidence type="ECO:0000313" key="1">
    <source>
        <dbReference type="EMBL" id="KAJ4978688.1"/>
    </source>
</evidence>
<proteinExistence type="predicted"/>
<dbReference type="Proteomes" id="UP001141806">
    <property type="component" value="Unassembled WGS sequence"/>
</dbReference>
<reference evidence="1" key="1">
    <citation type="journal article" date="2023" name="Plant J.">
        <title>The genome of the king protea, Protea cynaroides.</title>
        <authorList>
            <person name="Chang J."/>
            <person name="Duong T.A."/>
            <person name="Schoeman C."/>
            <person name="Ma X."/>
            <person name="Roodt D."/>
            <person name="Barker N."/>
            <person name="Li Z."/>
            <person name="Van de Peer Y."/>
            <person name="Mizrachi E."/>
        </authorList>
    </citation>
    <scope>NUCLEOTIDE SEQUENCE</scope>
    <source>
        <tissue evidence="1">Young leaves</tissue>
    </source>
</reference>
<sequence length="126" mass="13593">MLTAAAIPSGASKLESKFPACSSPFITSTSSSISGAHEIDSFCVGHTRMDKQLQEWARDMSQNDKGALANLDLEAIYQLRRVKICHDLLGTASSCWGKGAHEIDSFCVGHTSELIECGRVRAMGFV</sequence>
<gene>
    <name evidence="1" type="ORF">NE237_009468</name>
</gene>
<protein>
    <submittedName>
        <fullName evidence="1">Uncharacterized protein</fullName>
    </submittedName>
</protein>
<dbReference type="AlphaFoldDB" id="A0A9Q0R0B9"/>
<accession>A0A9Q0R0B9</accession>
<dbReference type="EMBL" id="JAMYWD010000002">
    <property type="protein sequence ID" value="KAJ4978688.1"/>
    <property type="molecule type" value="Genomic_DNA"/>
</dbReference>
<evidence type="ECO:0000313" key="2">
    <source>
        <dbReference type="Proteomes" id="UP001141806"/>
    </source>
</evidence>
<comment type="caution">
    <text evidence="1">The sequence shown here is derived from an EMBL/GenBank/DDBJ whole genome shotgun (WGS) entry which is preliminary data.</text>
</comment>